<protein>
    <recommendedName>
        <fullName evidence="7">NADP-dependent oxidoreductase domain-containing protein</fullName>
    </recommendedName>
</protein>
<dbReference type="InterPro" id="IPR023210">
    <property type="entry name" value="NADP_OxRdtase_dom"/>
</dbReference>
<keyword evidence="2" id="KW-0521">NADP</keyword>
<proteinExistence type="inferred from homology"/>
<comment type="similarity">
    <text evidence="1">Belongs to the aldo/keto reductase family.</text>
</comment>
<organism evidence="8 9">
    <name type="scientific">Cerrena zonata</name>
    <dbReference type="NCBI Taxonomy" id="2478898"/>
    <lineage>
        <taxon>Eukaryota</taxon>
        <taxon>Fungi</taxon>
        <taxon>Dikarya</taxon>
        <taxon>Basidiomycota</taxon>
        <taxon>Agaricomycotina</taxon>
        <taxon>Agaricomycetes</taxon>
        <taxon>Polyporales</taxon>
        <taxon>Cerrenaceae</taxon>
        <taxon>Cerrena</taxon>
    </lineage>
</organism>
<dbReference type="PRINTS" id="PR00069">
    <property type="entry name" value="ALDKETRDTASE"/>
</dbReference>
<evidence type="ECO:0000256" key="6">
    <source>
        <dbReference type="PIRSR" id="PIRSR000097-3"/>
    </source>
</evidence>
<dbReference type="InterPro" id="IPR020471">
    <property type="entry name" value="AKR"/>
</dbReference>
<dbReference type="PROSITE" id="PS00798">
    <property type="entry name" value="ALDOKETO_REDUCTASE_1"/>
    <property type="match status" value="1"/>
</dbReference>
<evidence type="ECO:0000256" key="3">
    <source>
        <dbReference type="ARBA" id="ARBA00023002"/>
    </source>
</evidence>
<dbReference type="AlphaFoldDB" id="A0AAW0FX13"/>
<keyword evidence="3" id="KW-0560">Oxidoreductase</keyword>
<evidence type="ECO:0000256" key="4">
    <source>
        <dbReference type="PIRSR" id="PIRSR000097-1"/>
    </source>
</evidence>
<evidence type="ECO:0000256" key="5">
    <source>
        <dbReference type="PIRSR" id="PIRSR000097-2"/>
    </source>
</evidence>
<feature type="domain" description="NADP-dependent oxidoreductase" evidence="7">
    <location>
        <begin position="18"/>
        <end position="201"/>
    </location>
</feature>
<name>A0AAW0FX13_9APHY</name>
<feature type="site" description="Lowers pKa of active site Tyr" evidence="6">
    <location>
        <position position="76"/>
    </location>
</feature>
<evidence type="ECO:0000313" key="9">
    <source>
        <dbReference type="Proteomes" id="UP001385951"/>
    </source>
</evidence>
<sequence length="253" mass="27588">MVVSQFEKLNTGALIPTLGFGTWQSKPGAVERAVEVALRNGYRHIDTATAYRNEKEVGTGIKASGVPREEIFLVTKLSNTSHKSPLEALESSLKALDTTYLDLWLMHWPAPMTSDGKADKSINWIDTWKAMEKVYKDHPNKVKAIGVSNVSVEFFEKLLKEATVIPAVNQLELHPGCVQEDLVKYCLDKGIVVTAYSPLGSSDSPLLTHPVVDKIATKHGATASNILISLQANKPGVTVLTKSVTPERIIANA</sequence>
<dbReference type="SUPFAM" id="SSF51430">
    <property type="entry name" value="NAD(P)-linked oxidoreductase"/>
    <property type="match status" value="1"/>
</dbReference>
<dbReference type="GO" id="GO:0016616">
    <property type="term" value="F:oxidoreductase activity, acting on the CH-OH group of donors, NAD or NADP as acceptor"/>
    <property type="evidence" value="ECO:0007669"/>
    <property type="project" value="UniProtKB-ARBA"/>
</dbReference>
<dbReference type="Pfam" id="PF00248">
    <property type="entry name" value="Aldo_ket_red"/>
    <property type="match status" value="1"/>
</dbReference>
<feature type="binding site" evidence="5">
    <location>
        <position position="107"/>
    </location>
    <ligand>
        <name>substrate</name>
    </ligand>
</feature>
<evidence type="ECO:0000256" key="1">
    <source>
        <dbReference type="ARBA" id="ARBA00007905"/>
    </source>
</evidence>
<evidence type="ECO:0000259" key="7">
    <source>
        <dbReference type="Pfam" id="PF00248"/>
    </source>
</evidence>
<dbReference type="InterPro" id="IPR036812">
    <property type="entry name" value="NAD(P)_OxRdtase_dom_sf"/>
</dbReference>
<dbReference type="PIRSF" id="PIRSF000097">
    <property type="entry name" value="AKR"/>
    <property type="match status" value="1"/>
</dbReference>
<dbReference type="InterPro" id="IPR018170">
    <property type="entry name" value="Aldo/ket_reductase_CS"/>
</dbReference>
<comment type="caution">
    <text evidence="8">The sequence shown here is derived from an EMBL/GenBank/DDBJ whole genome shotgun (WGS) entry which is preliminary data.</text>
</comment>
<dbReference type="CDD" id="cd19071">
    <property type="entry name" value="AKR_AKR1-5-like"/>
    <property type="match status" value="1"/>
</dbReference>
<reference evidence="8 9" key="1">
    <citation type="submission" date="2022-09" db="EMBL/GenBank/DDBJ databases">
        <authorList>
            <person name="Palmer J.M."/>
        </authorList>
    </citation>
    <scope>NUCLEOTIDE SEQUENCE [LARGE SCALE GENOMIC DNA]</scope>
    <source>
        <strain evidence="8 9">DSM 7382</strain>
    </source>
</reference>
<dbReference type="EMBL" id="JASBNA010000020">
    <property type="protein sequence ID" value="KAK7685588.1"/>
    <property type="molecule type" value="Genomic_DNA"/>
</dbReference>
<dbReference type="Proteomes" id="UP001385951">
    <property type="component" value="Unassembled WGS sequence"/>
</dbReference>
<keyword evidence="9" id="KW-1185">Reference proteome</keyword>
<feature type="active site" description="Proton donor" evidence="4">
    <location>
        <position position="51"/>
    </location>
</feature>
<dbReference type="Gene3D" id="3.20.20.100">
    <property type="entry name" value="NADP-dependent oxidoreductase domain"/>
    <property type="match status" value="1"/>
</dbReference>
<dbReference type="PANTHER" id="PTHR43827:SF3">
    <property type="entry name" value="NADP-DEPENDENT OXIDOREDUCTASE DOMAIN-CONTAINING PROTEIN"/>
    <property type="match status" value="1"/>
</dbReference>
<evidence type="ECO:0000256" key="2">
    <source>
        <dbReference type="ARBA" id="ARBA00022857"/>
    </source>
</evidence>
<accession>A0AAW0FX13</accession>
<dbReference type="PANTHER" id="PTHR43827">
    <property type="entry name" value="2,5-DIKETO-D-GLUCONIC ACID REDUCTASE"/>
    <property type="match status" value="1"/>
</dbReference>
<gene>
    <name evidence="8" type="ORF">QCA50_011455</name>
</gene>
<dbReference type="FunFam" id="3.20.20.100:FF:000002">
    <property type="entry name" value="2,5-diketo-D-gluconic acid reductase A"/>
    <property type="match status" value="1"/>
</dbReference>
<evidence type="ECO:0000313" key="8">
    <source>
        <dbReference type="EMBL" id="KAK7685588.1"/>
    </source>
</evidence>